<organism evidence="1 2">
    <name type="scientific">Ligilactobacillus ruminis ATCC 25644</name>
    <dbReference type="NCBI Taxonomy" id="525362"/>
    <lineage>
        <taxon>Bacteria</taxon>
        <taxon>Bacillati</taxon>
        <taxon>Bacillota</taxon>
        <taxon>Bacilli</taxon>
        <taxon>Lactobacillales</taxon>
        <taxon>Lactobacillaceae</taxon>
        <taxon>Ligilactobacillus</taxon>
    </lineage>
</organism>
<dbReference type="Proteomes" id="UP000004099">
    <property type="component" value="Unassembled WGS sequence"/>
</dbReference>
<reference evidence="1 2" key="1">
    <citation type="submission" date="2011-01" db="EMBL/GenBank/DDBJ databases">
        <authorList>
            <person name="Muzny D."/>
            <person name="Qin X."/>
            <person name="Buhay C."/>
            <person name="Dugan-Rocha S."/>
            <person name="Ding Y."/>
            <person name="Chen G."/>
            <person name="Hawes A."/>
            <person name="Holder M."/>
            <person name="Jhangiani S."/>
            <person name="Johnson A."/>
            <person name="Khan Z."/>
            <person name="Li Z."/>
            <person name="Liu W."/>
            <person name="Liu X."/>
            <person name="Perez L."/>
            <person name="Shen H."/>
            <person name="Wang Q."/>
            <person name="Watt J."/>
            <person name="Xi L."/>
            <person name="Xin Y."/>
            <person name="Zhou J."/>
            <person name="Deng J."/>
            <person name="Jiang H."/>
            <person name="Liu Y."/>
            <person name="Qu J."/>
            <person name="Song X.-Z."/>
            <person name="Zhang L."/>
            <person name="Villasana D."/>
            <person name="Johnson A."/>
            <person name="Liu J."/>
            <person name="Liyanage D."/>
            <person name="Lorensuhewa L."/>
            <person name="Robinson T."/>
            <person name="Song A."/>
            <person name="Song B.-B."/>
            <person name="Dinh H."/>
            <person name="Thornton R."/>
            <person name="Coyle M."/>
            <person name="Francisco L."/>
            <person name="Jackson L."/>
            <person name="Javaid M."/>
            <person name="Korchina V."/>
            <person name="Kovar C."/>
            <person name="Mata R."/>
            <person name="Mathew T."/>
            <person name="Ngo R."/>
            <person name="Nguyen L."/>
            <person name="Nguyen N."/>
            <person name="Okwuonu G."/>
            <person name="Ongeri F."/>
            <person name="Pham C."/>
            <person name="Simmons D."/>
            <person name="Wilczek-Boney K."/>
            <person name="Hale W."/>
            <person name="Jakkamsetti A."/>
            <person name="Pham P."/>
            <person name="Ruth R."/>
            <person name="San Lucas F."/>
            <person name="Warren J."/>
            <person name="Zhang J."/>
            <person name="Zhao Z."/>
            <person name="Zhou C."/>
            <person name="Zhu D."/>
            <person name="Lee S."/>
            <person name="Bess C."/>
            <person name="Blankenburg K."/>
            <person name="Forbes L."/>
            <person name="Fu Q."/>
            <person name="Gubbala S."/>
            <person name="Hirani K."/>
            <person name="Jayaseelan J.C."/>
            <person name="Lara F."/>
            <person name="Munidasa M."/>
            <person name="Palculict T."/>
            <person name="Patil S."/>
            <person name="Pu L.-L."/>
            <person name="Saada N."/>
            <person name="Tang L."/>
            <person name="Weissenberger G."/>
            <person name="Zhu Y."/>
            <person name="Hemphill L."/>
            <person name="Shang Y."/>
            <person name="Youmans B."/>
            <person name="Ayvaz T."/>
            <person name="Ross M."/>
            <person name="Santibanez J."/>
            <person name="Aqrawi P."/>
            <person name="Gross S."/>
            <person name="Joshi V."/>
            <person name="Fowler G."/>
            <person name="Nazareth L."/>
            <person name="Reid J."/>
            <person name="Worley K."/>
            <person name="Petrosino J."/>
            <person name="Highlander S."/>
            <person name="Gibbs R."/>
        </authorList>
    </citation>
    <scope>NUCLEOTIDE SEQUENCE [LARGE SCALE GENOMIC DNA]</scope>
    <source>
        <strain evidence="1 2">ATCC 25644</strain>
    </source>
</reference>
<dbReference type="HOGENOM" id="CLU_3119226_0_0_9"/>
<dbReference type="EMBL" id="ACGS02000052">
    <property type="protein sequence ID" value="EFZ33752.1"/>
    <property type="molecule type" value="Genomic_DNA"/>
</dbReference>
<evidence type="ECO:0000313" key="2">
    <source>
        <dbReference type="Proteomes" id="UP000004099"/>
    </source>
</evidence>
<accession>E7FTF5</accession>
<dbReference type="AlphaFoldDB" id="E7FTF5"/>
<gene>
    <name evidence="1" type="ORF">HMPREF0542_12183</name>
</gene>
<evidence type="ECO:0000313" key="1">
    <source>
        <dbReference type="EMBL" id="EFZ33752.1"/>
    </source>
</evidence>
<sequence length="50" mass="5899">MFSTVFDKKVCFHVSKLKKCRTKSVVSRDFLRSAFNLFQEENGTFFPISF</sequence>
<proteinExistence type="predicted"/>
<protein>
    <submittedName>
        <fullName evidence="1">Uncharacterized protein</fullName>
    </submittedName>
</protein>
<comment type="caution">
    <text evidence="1">The sequence shown here is derived from an EMBL/GenBank/DDBJ whole genome shotgun (WGS) entry which is preliminary data.</text>
</comment>
<name>E7FTF5_9LACO</name>